<dbReference type="Pfam" id="PF00990">
    <property type="entry name" value="GGDEF"/>
    <property type="match status" value="1"/>
</dbReference>
<dbReference type="SMART" id="SM00267">
    <property type="entry name" value="GGDEF"/>
    <property type="match status" value="1"/>
</dbReference>
<evidence type="ECO:0000259" key="5">
    <source>
        <dbReference type="PROSITE" id="PS50887"/>
    </source>
</evidence>
<evidence type="ECO:0000256" key="1">
    <source>
        <dbReference type="ARBA" id="ARBA00001946"/>
    </source>
</evidence>
<dbReference type="GO" id="GO:0052621">
    <property type="term" value="F:diguanylate cyclase activity"/>
    <property type="evidence" value="ECO:0007669"/>
    <property type="project" value="UniProtKB-EC"/>
</dbReference>
<evidence type="ECO:0000256" key="2">
    <source>
        <dbReference type="ARBA" id="ARBA00012528"/>
    </source>
</evidence>
<reference evidence="6 7" key="1">
    <citation type="journal article" date="2015" name="Genome Announc.">
        <title>Draft Genome Sequences of Marine Isolates of Thalassomonas viridans and Thalassomonas actiniarum.</title>
        <authorList>
            <person name="Olonade I."/>
            <person name="van Zyl L.J."/>
            <person name="Trindade M."/>
        </authorList>
    </citation>
    <scope>NUCLEOTIDE SEQUENCE [LARGE SCALE GENOMIC DNA]</scope>
    <source>
        <strain evidence="6 7">A5K-106</strain>
    </source>
</reference>
<feature type="transmembrane region" description="Helical" evidence="4">
    <location>
        <begin position="89"/>
        <end position="109"/>
    </location>
</feature>
<reference evidence="6 7" key="2">
    <citation type="journal article" date="2022" name="Mar. Drugs">
        <title>Bioassay-Guided Fractionation Leads to the Detection of Cholic Acid Generated by the Rare Thalassomonas sp.</title>
        <authorList>
            <person name="Pheiffer F."/>
            <person name="Schneider Y.K."/>
            <person name="Hansen E.H."/>
            <person name="Andersen J.H."/>
            <person name="Isaksson J."/>
            <person name="Busche T."/>
            <person name="R C."/>
            <person name="Kalinowski J."/>
            <person name="Zyl L.V."/>
            <person name="Trindade M."/>
        </authorList>
    </citation>
    <scope>NUCLEOTIDE SEQUENCE [LARGE SCALE GENOMIC DNA]</scope>
    <source>
        <strain evidence="6 7">A5K-106</strain>
    </source>
</reference>
<dbReference type="InterPro" id="IPR000160">
    <property type="entry name" value="GGDEF_dom"/>
</dbReference>
<evidence type="ECO:0000256" key="3">
    <source>
        <dbReference type="ARBA" id="ARBA00034247"/>
    </source>
</evidence>
<dbReference type="NCBIfam" id="TIGR00254">
    <property type="entry name" value="GGDEF"/>
    <property type="match status" value="1"/>
</dbReference>
<dbReference type="InterPro" id="IPR029787">
    <property type="entry name" value="Nucleotide_cyclase"/>
</dbReference>
<gene>
    <name evidence="6" type="ORF">SG35_023720</name>
</gene>
<proteinExistence type="predicted"/>
<feature type="transmembrane region" description="Helical" evidence="4">
    <location>
        <begin position="54"/>
        <end position="77"/>
    </location>
</feature>
<dbReference type="FunFam" id="3.30.70.270:FF:000001">
    <property type="entry name" value="Diguanylate cyclase domain protein"/>
    <property type="match status" value="1"/>
</dbReference>
<protein>
    <recommendedName>
        <fullName evidence="2">diguanylate cyclase</fullName>
        <ecNumber evidence="2">2.7.7.65</ecNumber>
    </recommendedName>
</protein>
<name>A0AAE9YQ87_9GAMM</name>
<comment type="cofactor">
    <cofactor evidence="1">
        <name>Mg(2+)</name>
        <dbReference type="ChEBI" id="CHEBI:18420"/>
    </cofactor>
</comment>
<dbReference type="InterPro" id="IPR050469">
    <property type="entry name" value="Diguanylate_Cyclase"/>
</dbReference>
<comment type="catalytic activity">
    <reaction evidence="3">
        <text>2 GTP = 3',3'-c-di-GMP + 2 diphosphate</text>
        <dbReference type="Rhea" id="RHEA:24898"/>
        <dbReference type="ChEBI" id="CHEBI:33019"/>
        <dbReference type="ChEBI" id="CHEBI:37565"/>
        <dbReference type="ChEBI" id="CHEBI:58805"/>
        <dbReference type="EC" id="2.7.7.65"/>
    </reaction>
</comment>
<dbReference type="PANTHER" id="PTHR45138">
    <property type="entry name" value="REGULATORY COMPONENTS OF SENSORY TRANSDUCTION SYSTEM"/>
    <property type="match status" value="1"/>
</dbReference>
<organism evidence="6 7">
    <name type="scientific">Thalassomonas actiniarum</name>
    <dbReference type="NCBI Taxonomy" id="485447"/>
    <lineage>
        <taxon>Bacteria</taxon>
        <taxon>Pseudomonadati</taxon>
        <taxon>Pseudomonadota</taxon>
        <taxon>Gammaproteobacteria</taxon>
        <taxon>Alteromonadales</taxon>
        <taxon>Colwelliaceae</taxon>
        <taxon>Thalassomonas</taxon>
    </lineage>
</organism>
<evidence type="ECO:0000256" key="4">
    <source>
        <dbReference type="SAM" id="Phobius"/>
    </source>
</evidence>
<dbReference type="InterPro" id="IPR043128">
    <property type="entry name" value="Rev_trsase/Diguanyl_cyclase"/>
</dbReference>
<dbReference type="RefSeq" id="WP_053043380.1">
    <property type="nucleotide sequence ID" value="NZ_CP059735.1"/>
</dbReference>
<dbReference type="Proteomes" id="UP000032568">
    <property type="component" value="Chromosome"/>
</dbReference>
<evidence type="ECO:0000313" key="7">
    <source>
        <dbReference type="Proteomes" id="UP000032568"/>
    </source>
</evidence>
<dbReference type="CDD" id="cd01949">
    <property type="entry name" value="GGDEF"/>
    <property type="match status" value="1"/>
</dbReference>
<dbReference type="AlphaFoldDB" id="A0AAE9YQ87"/>
<dbReference type="PANTHER" id="PTHR45138:SF9">
    <property type="entry name" value="DIGUANYLATE CYCLASE DGCM-RELATED"/>
    <property type="match status" value="1"/>
</dbReference>
<keyword evidence="7" id="KW-1185">Reference proteome</keyword>
<dbReference type="KEGG" id="tact:SG35_023720"/>
<feature type="domain" description="GGDEF" evidence="5">
    <location>
        <begin position="150"/>
        <end position="280"/>
    </location>
</feature>
<keyword evidence="4" id="KW-0812">Transmembrane</keyword>
<dbReference type="SUPFAM" id="SSF55073">
    <property type="entry name" value="Nucleotide cyclase"/>
    <property type="match status" value="1"/>
</dbReference>
<dbReference type="Gene3D" id="3.30.70.270">
    <property type="match status" value="1"/>
</dbReference>
<dbReference type="EC" id="2.7.7.65" evidence="2"/>
<accession>A0AAE9YQ87</accession>
<keyword evidence="4" id="KW-1133">Transmembrane helix</keyword>
<keyword evidence="4" id="KW-0472">Membrane</keyword>
<dbReference type="PROSITE" id="PS50887">
    <property type="entry name" value="GGDEF"/>
    <property type="match status" value="1"/>
</dbReference>
<dbReference type="EMBL" id="CP059735">
    <property type="protein sequence ID" value="WDD98253.1"/>
    <property type="molecule type" value="Genomic_DNA"/>
</dbReference>
<feature type="transmembrane region" description="Helical" evidence="4">
    <location>
        <begin position="12"/>
        <end position="34"/>
    </location>
</feature>
<sequence>MKTILNILDECTSSFVISVCTLTVVFILLIAIYFNNISIFEPLFLLPIVVLSWYGGRTAGLTLAALVVTFTFLINALSIEPLPLSLKSVIYISLRFIVYSVLAVLIINFRDAHNEESAMASTDNLTGILNSRGFSIELANEILRSIRYKHIFSLSYIDIDNFKEINDSIGHQEGDKLLIAVSKCLVSSLRKTDIVARLGGDEFAVIFPETGQPEVKRAFASASKTLEYQMLKKGWNVSFSVGIVTFEMLPMDIKEAIKIADDLMYTVKKNKKNDVAFQVWQGKSHNGQ</sequence>
<evidence type="ECO:0000313" key="6">
    <source>
        <dbReference type="EMBL" id="WDD98253.1"/>
    </source>
</evidence>